<dbReference type="Proteomes" id="UP000252355">
    <property type="component" value="Unassembled WGS sequence"/>
</dbReference>
<dbReference type="Gene3D" id="3.30.1490.300">
    <property type="match status" value="1"/>
</dbReference>
<name>A0A367ZS21_9BACT</name>
<dbReference type="Pfam" id="PF11104">
    <property type="entry name" value="PilM_2"/>
    <property type="match status" value="1"/>
</dbReference>
<dbReference type="InterPro" id="IPR005883">
    <property type="entry name" value="PilM"/>
</dbReference>
<comment type="caution">
    <text evidence="1">The sequence shown here is derived from an EMBL/GenBank/DDBJ whole genome shotgun (WGS) entry which is preliminary data.</text>
</comment>
<dbReference type="InterPro" id="IPR043129">
    <property type="entry name" value="ATPase_NBD"/>
</dbReference>
<dbReference type="EMBL" id="QOQW01000006">
    <property type="protein sequence ID" value="RCK80539.1"/>
    <property type="molecule type" value="Genomic_DNA"/>
</dbReference>
<dbReference type="Gene3D" id="3.30.420.40">
    <property type="match status" value="2"/>
</dbReference>
<dbReference type="InterPro" id="IPR050696">
    <property type="entry name" value="FtsA/MreB"/>
</dbReference>
<organism evidence="1 2">
    <name type="scientific">Candidatus Ozemobacter sibiricus</name>
    <dbReference type="NCBI Taxonomy" id="2268124"/>
    <lineage>
        <taxon>Bacteria</taxon>
        <taxon>Candidatus Ozemobacteria</taxon>
        <taxon>Candidatus Ozemobacterales</taxon>
        <taxon>Candidatus Ozemobacteraceae</taxon>
        <taxon>Candidatus Ozemobacter</taxon>
    </lineage>
</organism>
<dbReference type="AlphaFoldDB" id="A0A367ZS21"/>
<dbReference type="SUPFAM" id="SSF53067">
    <property type="entry name" value="Actin-like ATPase domain"/>
    <property type="match status" value="1"/>
</dbReference>
<dbReference type="CDD" id="cd24049">
    <property type="entry name" value="ASKHA_NBD_PilM"/>
    <property type="match status" value="1"/>
</dbReference>
<accession>A0A367ZS21</accession>
<proteinExistence type="predicted"/>
<dbReference type="PANTHER" id="PTHR32432:SF3">
    <property type="entry name" value="ETHANOLAMINE UTILIZATION PROTEIN EUTJ"/>
    <property type="match status" value="1"/>
</dbReference>
<protein>
    <submittedName>
        <fullName evidence="1">Type IV pilus biogenesis protein PilM</fullName>
    </submittedName>
</protein>
<gene>
    <name evidence="1" type="ORF">OZSIB_3285</name>
</gene>
<reference evidence="1 2" key="1">
    <citation type="submission" date="2018-05" db="EMBL/GenBank/DDBJ databases">
        <title>A metagenomic window into the 2 km-deep terrestrial subsurface aquifer revealed taxonomically and functionally diverse microbial community comprising novel uncultured bacterial lineages.</title>
        <authorList>
            <person name="Kadnikov V.V."/>
            <person name="Mardanov A.V."/>
            <person name="Beletsky A.V."/>
            <person name="Banks D."/>
            <person name="Pimenov N.V."/>
            <person name="Frank Y.A."/>
            <person name="Karnachuk O.V."/>
            <person name="Ravin N.V."/>
        </authorList>
    </citation>
    <scope>NUCLEOTIDE SEQUENCE [LARGE SCALE GENOMIC DNA]</scope>
    <source>
        <strain evidence="1">BY5</strain>
    </source>
</reference>
<dbReference type="PANTHER" id="PTHR32432">
    <property type="entry name" value="CELL DIVISION PROTEIN FTSA-RELATED"/>
    <property type="match status" value="1"/>
</dbReference>
<sequence length="359" mass="40118">MNLFTEFFALDLGTRSIKAFSVNPGSGGEGYVVADAIHHPLPLGLVTGGFTNPVIRSGADLAAELRQVLGRLSSHKDGCILGLPDRWVKLHLVDLVLKPHELNSRDFLSWRLRRTLNLPEGLDVVIDHQILGIRQEEEGLACQILAAAVRRDLLVTLSSLLADLHVELMAIDTSTLGVYNLLEEQHPENTLDRSLIMCHIGHETTVTKFFNSGRLIYERVIEVAGEEFTRLVAEVEHLEPAQAEAAKESRKFFPQTKAEVLEQVLHRETLRKVFGNWLRELNVTFRFYQDKFKVMRLPKIYLTGGSSLFPGLPEFLTDFFETPVERFNPVAGIPSPGPIDDRVNALGALFAPSLGLLVR</sequence>
<evidence type="ECO:0000313" key="1">
    <source>
        <dbReference type="EMBL" id="RCK80539.1"/>
    </source>
</evidence>
<evidence type="ECO:0000313" key="2">
    <source>
        <dbReference type="Proteomes" id="UP000252355"/>
    </source>
</evidence>